<evidence type="ECO:0000313" key="1">
    <source>
        <dbReference type="EMBL" id="JAD48771.1"/>
    </source>
</evidence>
<dbReference type="EMBL" id="GBRH01249124">
    <property type="protein sequence ID" value="JAD48771.1"/>
    <property type="molecule type" value="Transcribed_RNA"/>
</dbReference>
<protein>
    <submittedName>
        <fullName evidence="1">Uncharacterized protein</fullName>
    </submittedName>
</protein>
<accession>A0A0A9ACC5</accession>
<organism evidence="1">
    <name type="scientific">Arundo donax</name>
    <name type="common">Giant reed</name>
    <name type="synonym">Donax arundinaceus</name>
    <dbReference type="NCBI Taxonomy" id="35708"/>
    <lineage>
        <taxon>Eukaryota</taxon>
        <taxon>Viridiplantae</taxon>
        <taxon>Streptophyta</taxon>
        <taxon>Embryophyta</taxon>
        <taxon>Tracheophyta</taxon>
        <taxon>Spermatophyta</taxon>
        <taxon>Magnoliopsida</taxon>
        <taxon>Liliopsida</taxon>
        <taxon>Poales</taxon>
        <taxon>Poaceae</taxon>
        <taxon>PACMAD clade</taxon>
        <taxon>Arundinoideae</taxon>
        <taxon>Arundineae</taxon>
        <taxon>Arundo</taxon>
    </lineage>
</organism>
<reference evidence="1" key="1">
    <citation type="submission" date="2014-09" db="EMBL/GenBank/DDBJ databases">
        <authorList>
            <person name="Magalhaes I.L.F."/>
            <person name="Oliveira U."/>
            <person name="Santos F.R."/>
            <person name="Vidigal T.H.D.A."/>
            <person name="Brescovit A.D."/>
            <person name="Santos A.J."/>
        </authorList>
    </citation>
    <scope>NUCLEOTIDE SEQUENCE</scope>
    <source>
        <tissue evidence="1">Shoot tissue taken approximately 20 cm above the soil surface</tissue>
    </source>
</reference>
<reference evidence="1" key="2">
    <citation type="journal article" date="2015" name="Data Brief">
        <title>Shoot transcriptome of the giant reed, Arundo donax.</title>
        <authorList>
            <person name="Barrero R.A."/>
            <person name="Guerrero F.D."/>
            <person name="Moolhuijzen P."/>
            <person name="Goolsby J.A."/>
            <person name="Tidwell J."/>
            <person name="Bellgard S.E."/>
            <person name="Bellgard M.I."/>
        </authorList>
    </citation>
    <scope>NUCLEOTIDE SEQUENCE</scope>
    <source>
        <tissue evidence="1">Shoot tissue taken approximately 20 cm above the soil surface</tissue>
    </source>
</reference>
<name>A0A0A9ACC5_ARUDO</name>
<proteinExistence type="predicted"/>
<dbReference type="AlphaFoldDB" id="A0A0A9ACC5"/>
<sequence>MPAIWFCYCLDMRSSGHVFQAAR</sequence>